<protein>
    <submittedName>
        <fullName evidence="1">Uncharacterized protein</fullName>
    </submittedName>
</protein>
<evidence type="ECO:0000313" key="1">
    <source>
        <dbReference type="EMBL" id="RDC58778.1"/>
    </source>
</evidence>
<dbReference type="RefSeq" id="WP_158546258.1">
    <property type="nucleotide sequence ID" value="NZ_QASA01000002.1"/>
</dbReference>
<dbReference type="OrthoDB" id="964423at2"/>
<evidence type="ECO:0000313" key="2">
    <source>
        <dbReference type="Proteomes" id="UP000253919"/>
    </source>
</evidence>
<dbReference type="AlphaFoldDB" id="A0A369Q913"/>
<accession>A0A369Q913</accession>
<organism evidence="1 2">
    <name type="scientific">Adhaeribacter pallidiroseus</name>
    <dbReference type="NCBI Taxonomy" id="2072847"/>
    <lineage>
        <taxon>Bacteria</taxon>
        <taxon>Pseudomonadati</taxon>
        <taxon>Bacteroidota</taxon>
        <taxon>Cytophagia</taxon>
        <taxon>Cytophagales</taxon>
        <taxon>Hymenobacteraceae</taxon>
        <taxon>Adhaeribacter</taxon>
    </lineage>
</organism>
<dbReference type="Proteomes" id="UP000253919">
    <property type="component" value="Unassembled WGS sequence"/>
</dbReference>
<dbReference type="EMBL" id="QASA01000002">
    <property type="protein sequence ID" value="RDC58778.1"/>
    <property type="molecule type" value="Genomic_DNA"/>
</dbReference>
<proteinExistence type="predicted"/>
<gene>
    <name evidence="1" type="ORF">AHMF7616_05212</name>
</gene>
<sequence>MILFAKQKVIGIDVSKDTLTVCFSLVDKLQHLEVGNNKAGFVFKSW</sequence>
<comment type="caution">
    <text evidence="1">The sequence shown here is derived from an EMBL/GenBank/DDBJ whole genome shotgun (WGS) entry which is preliminary data.</text>
</comment>
<reference evidence="1 2" key="1">
    <citation type="submission" date="2018-04" db="EMBL/GenBank/DDBJ databases">
        <title>Adhaeribacter sp. HMF7616 genome sequencing and assembly.</title>
        <authorList>
            <person name="Kang H."/>
            <person name="Kang J."/>
            <person name="Cha I."/>
            <person name="Kim H."/>
            <person name="Joh K."/>
        </authorList>
    </citation>
    <scope>NUCLEOTIDE SEQUENCE [LARGE SCALE GENOMIC DNA]</scope>
    <source>
        <strain evidence="1 2">HMF7616</strain>
    </source>
</reference>
<name>A0A369Q913_9BACT</name>
<keyword evidence="2" id="KW-1185">Reference proteome</keyword>